<sequence length="130" mass="13625">MTALTLFLAKLIGALLATLAAAMVARAKEMAEIAQRAVADPMIVMFSGVLRTGFGLAIVIGHDIWSGGALPVAVTLFGWALYLSGLLLLFASQERLQRILDAMGLQRNMTAYAAGIGLLGLYYLAAGLVG</sequence>
<reference evidence="2 3" key="1">
    <citation type="submission" date="2019-11" db="EMBL/GenBank/DDBJ databases">
        <title>The genome sequence of Methylocystis heyeri.</title>
        <authorList>
            <person name="Oshkin I.Y."/>
            <person name="Miroshnikov K."/>
            <person name="Dedysh S.N."/>
        </authorList>
    </citation>
    <scope>NUCLEOTIDE SEQUENCE [LARGE SCALE GENOMIC DNA]</scope>
    <source>
        <strain evidence="2 3">H2</strain>
    </source>
</reference>
<feature type="transmembrane region" description="Helical" evidence="1">
    <location>
        <begin position="43"/>
        <end position="61"/>
    </location>
</feature>
<feature type="transmembrane region" description="Helical" evidence="1">
    <location>
        <begin position="68"/>
        <end position="91"/>
    </location>
</feature>
<dbReference type="RefSeq" id="WP_136496546.1">
    <property type="nucleotide sequence ID" value="NZ_CP046052.1"/>
</dbReference>
<dbReference type="Proteomes" id="UP000309061">
    <property type="component" value="Chromosome"/>
</dbReference>
<dbReference type="AlphaFoldDB" id="A0A6B8KH52"/>
<keyword evidence="3" id="KW-1185">Reference proteome</keyword>
<evidence type="ECO:0000256" key="1">
    <source>
        <dbReference type="SAM" id="Phobius"/>
    </source>
</evidence>
<keyword evidence="1" id="KW-1133">Transmembrane helix</keyword>
<feature type="transmembrane region" description="Helical" evidence="1">
    <location>
        <begin position="111"/>
        <end position="129"/>
    </location>
</feature>
<keyword evidence="1" id="KW-0812">Transmembrane</keyword>
<dbReference type="KEGG" id="mhey:H2LOC_011640"/>
<accession>A0A6B8KH52</accession>
<keyword evidence="1" id="KW-0472">Membrane</keyword>
<dbReference type="OrthoDB" id="8446103at2"/>
<evidence type="ECO:0000313" key="3">
    <source>
        <dbReference type="Proteomes" id="UP000309061"/>
    </source>
</evidence>
<proteinExistence type="predicted"/>
<name>A0A6B8KH52_9HYPH</name>
<organism evidence="2 3">
    <name type="scientific">Methylocystis heyeri</name>
    <dbReference type="NCBI Taxonomy" id="391905"/>
    <lineage>
        <taxon>Bacteria</taxon>
        <taxon>Pseudomonadati</taxon>
        <taxon>Pseudomonadota</taxon>
        <taxon>Alphaproteobacteria</taxon>
        <taxon>Hyphomicrobiales</taxon>
        <taxon>Methylocystaceae</taxon>
        <taxon>Methylocystis</taxon>
    </lineage>
</organism>
<protein>
    <submittedName>
        <fullName evidence="2">Uncharacterized protein</fullName>
    </submittedName>
</protein>
<evidence type="ECO:0000313" key="2">
    <source>
        <dbReference type="EMBL" id="QGM46295.1"/>
    </source>
</evidence>
<dbReference type="EMBL" id="CP046052">
    <property type="protein sequence ID" value="QGM46295.1"/>
    <property type="molecule type" value="Genomic_DNA"/>
</dbReference>
<gene>
    <name evidence="2" type="ORF">H2LOC_011640</name>
</gene>